<dbReference type="PANTHER" id="PTHR46825:SF9">
    <property type="entry name" value="BETA-LACTAMASE-RELATED DOMAIN-CONTAINING PROTEIN"/>
    <property type="match status" value="1"/>
</dbReference>
<dbReference type="RefSeq" id="WP_067027494.1">
    <property type="nucleotide sequence ID" value="NZ_JRNY01000008.1"/>
</dbReference>
<dbReference type="InterPro" id="IPR050491">
    <property type="entry name" value="AmpC-like"/>
</dbReference>
<dbReference type="GO" id="GO:0016787">
    <property type="term" value="F:hydrolase activity"/>
    <property type="evidence" value="ECO:0007669"/>
    <property type="project" value="UniProtKB-KW"/>
</dbReference>
<reference evidence="2 3" key="1">
    <citation type="submission" date="2016-05" db="EMBL/GenBank/DDBJ databases">
        <authorList>
            <person name="Lavstsen T."/>
            <person name="Jespersen J.S."/>
        </authorList>
    </citation>
    <scope>NUCLEOTIDE SEQUENCE [LARGE SCALE GENOMIC DNA]</scope>
    <source>
        <strain evidence="2 3">YLB-01</strain>
    </source>
</reference>
<proteinExistence type="predicted"/>
<keyword evidence="2" id="KW-0378">Hydrolase</keyword>
<evidence type="ECO:0000313" key="2">
    <source>
        <dbReference type="EMBL" id="OCG72820.1"/>
    </source>
</evidence>
<evidence type="ECO:0000259" key="1">
    <source>
        <dbReference type="Pfam" id="PF00144"/>
    </source>
</evidence>
<name>A0A1B9N899_9MICO</name>
<dbReference type="InterPro" id="IPR001466">
    <property type="entry name" value="Beta-lactam-related"/>
</dbReference>
<gene>
    <name evidence="2" type="ORF">A7J15_09935</name>
</gene>
<evidence type="ECO:0000313" key="3">
    <source>
        <dbReference type="Proteomes" id="UP000093355"/>
    </source>
</evidence>
<feature type="domain" description="Beta-lactamase-related" evidence="1">
    <location>
        <begin position="25"/>
        <end position="339"/>
    </location>
</feature>
<keyword evidence="3" id="KW-1185">Reference proteome</keyword>
<accession>A0A1B9N899</accession>
<protein>
    <submittedName>
        <fullName evidence="2">Serine hydrolase</fullName>
    </submittedName>
</protein>
<sequence length="468" mass="50325">MTSAPPSRLELLTTLREPIVRWIEGQALSRGATGVQVAVGYRGELVWEHAWGLANVETGEALTTDHLFRIASHSKTFTAVAIMQLVESGGLRLDDRAAAHVPELAGTPIGTATVRELLGHQAGTIRDSSDGDFWQHAFPFPDRAELLRILREEGRVFAANQHFKYSNIGYGLLGLIIEAVTGESYDAATRRLIVEPLGLSDTGSEYDPARAADYAAGHTARLAAGQPRAVIPHVDTRALASATGWYANARDLVRYGGAHVFGDETLLSDASKRVLQREESRFTPRDRPEARYGLGLDLSKIADREVVGHSGGYPGHITRTWIDPIDGLVVTVLTNDLDGLAGPLAAGVLQLITLATRAADAGEKTPDELRFTGRFAGAWGAYDIVDLGGTLHALSLRAPDPFSGASRLVPRDGRLVLEEEPSFAEAGEPVTVTRGADGAIESIRLGAMTAWPIDRFDLTRPHVPFLGA</sequence>
<dbReference type="InterPro" id="IPR012338">
    <property type="entry name" value="Beta-lactam/transpept-like"/>
</dbReference>
<dbReference type="Proteomes" id="UP000093355">
    <property type="component" value="Unassembled WGS sequence"/>
</dbReference>
<dbReference type="Pfam" id="PF00144">
    <property type="entry name" value="Beta-lactamase"/>
    <property type="match status" value="1"/>
</dbReference>
<comment type="caution">
    <text evidence="2">The sequence shown here is derived from an EMBL/GenBank/DDBJ whole genome shotgun (WGS) entry which is preliminary data.</text>
</comment>
<dbReference type="SUPFAM" id="SSF56601">
    <property type="entry name" value="beta-lactamase/transpeptidase-like"/>
    <property type="match status" value="1"/>
</dbReference>
<dbReference type="PANTHER" id="PTHR46825">
    <property type="entry name" value="D-ALANYL-D-ALANINE-CARBOXYPEPTIDASE/ENDOPEPTIDASE AMPH"/>
    <property type="match status" value="1"/>
</dbReference>
<organism evidence="2 3">
    <name type="scientific">Microbacterium sediminis</name>
    <dbReference type="NCBI Taxonomy" id="904291"/>
    <lineage>
        <taxon>Bacteria</taxon>
        <taxon>Bacillati</taxon>
        <taxon>Actinomycetota</taxon>
        <taxon>Actinomycetes</taxon>
        <taxon>Micrococcales</taxon>
        <taxon>Microbacteriaceae</taxon>
        <taxon>Microbacterium</taxon>
    </lineage>
</organism>
<dbReference type="AlphaFoldDB" id="A0A1B9N899"/>
<dbReference type="Gene3D" id="3.40.710.10">
    <property type="entry name" value="DD-peptidase/beta-lactamase superfamily"/>
    <property type="match status" value="1"/>
</dbReference>
<dbReference type="STRING" id="904291.A7J15_09935"/>
<dbReference type="EMBL" id="LXMD01000028">
    <property type="protein sequence ID" value="OCG72820.1"/>
    <property type="molecule type" value="Genomic_DNA"/>
</dbReference>
<dbReference type="OrthoDB" id="3863176at2"/>